<accession>A0AA39N6W1</accession>
<dbReference type="Proteomes" id="UP001175211">
    <property type="component" value="Unassembled WGS sequence"/>
</dbReference>
<proteinExistence type="predicted"/>
<dbReference type="EMBL" id="JAUEPS010000013">
    <property type="protein sequence ID" value="KAK0460097.1"/>
    <property type="molecule type" value="Genomic_DNA"/>
</dbReference>
<dbReference type="RefSeq" id="XP_060332223.1">
    <property type="nucleotide sequence ID" value="XM_060477235.1"/>
</dbReference>
<dbReference type="GeneID" id="85360783"/>
<keyword evidence="2" id="KW-1185">Reference proteome</keyword>
<protein>
    <submittedName>
        <fullName evidence="1">Uncharacterized protein</fullName>
    </submittedName>
</protein>
<evidence type="ECO:0000313" key="1">
    <source>
        <dbReference type="EMBL" id="KAK0460097.1"/>
    </source>
</evidence>
<reference evidence="1" key="1">
    <citation type="submission" date="2023-06" db="EMBL/GenBank/DDBJ databases">
        <authorList>
            <consortium name="Lawrence Berkeley National Laboratory"/>
            <person name="Ahrendt S."/>
            <person name="Sahu N."/>
            <person name="Indic B."/>
            <person name="Wong-Bajracharya J."/>
            <person name="Merenyi Z."/>
            <person name="Ke H.-M."/>
            <person name="Monk M."/>
            <person name="Kocsube S."/>
            <person name="Drula E."/>
            <person name="Lipzen A."/>
            <person name="Balint B."/>
            <person name="Henrissat B."/>
            <person name="Andreopoulos B."/>
            <person name="Martin F.M."/>
            <person name="Harder C.B."/>
            <person name="Rigling D."/>
            <person name="Ford K.L."/>
            <person name="Foster G.D."/>
            <person name="Pangilinan J."/>
            <person name="Papanicolaou A."/>
            <person name="Barry K."/>
            <person name="LaButti K."/>
            <person name="Viragh M."/>
            <person name="Koriabine M."/>
            <person name="Yan M."/>
            <person name="Riley R."/>
            <person name="Champramary S."/>
            <person name="Plett K.L."/>
            <person name="Tsai I.J."/>
            <person name="Slot J."/>
            <person name="Sipos G."/>
            <person name="Plett J."/>
            <person name="Nagy L.G."/>
            <person name="Grigoriev I.V."/>
        </authorList>
    </citation>
    <scope>NUCLEOTIDE SEQUENCE</scope>
    <source>
        <strain evidence="1">CCBAS 213</strain>
    </source>
</reference>
<organism evidence="1 2">
    <name type="scientific">Armillaria tabescens</name>
    <name type="common">Ringless honey mushroom</name>
    <name type="synonym">Agaricus tabescens</name>
    <dbReference type="NCBI Taxonomy" id="1929756"/>
    <lineage>
        <taxon>Eukaryota</taxon>
        <taxon>Fungi</taxon>
        <taxon>Dikarya</taxon>
        <taxon>Basidiomycota</taxon>
        <taxon>Agaricomycotina</taxon>
        <taxon>Agaricomycetes</taxon>
        <taxon>Agaricomycetidae</taxon>
        <taxon>Agaricales</taxon>
        <taxon>Marasmiineae</taxon>
        <taxon>Physalacriaceae</taxon>
        <taxon>Desarmillaria</taxon>
    </lineage>
</organism>
<sequence length="117" mass="13146">MSVFFNSFLFSLKPMTNANEYHAEMYGVHTWLVPIKSPIVFEGDAPPDPGYLHLHAYVTDVLQQSGAGKVIDRILKCLPTWMCPTDIIDLQGVLDMLNLRYSLVTALNLPAYGDILF</sequence>
<comment type="caution">
    <text evidence="1">The sequence shown here is derived from an EMBL/GenBank/DDBJ whole genome shotgun (WGS) entry which is preliminary data.</text>
</comment>
<name>A0AA39N6W1_ARMTA</name>
<evidence type="ECO:0000313" key="2">
    <source>
        <dbReference type="Proteomes" id="UP001175211"/>
    </source>
</evidence>
<dbReference type="AlphaFoldDB" id="A0AA39N6W1"/>
<gene>
    <name evidence="1" type="ORF">EV420DRAFT_1641434</name>
</gene>